<sequence>MEYIPFTYRVTNKTENKHYYGVKYAIKDANPSCLWSTYFTSSKAVHDLIEKYGKDDFDVEIRKTFKTAESALICESKVNKRVYKWDNYLNDSYFDVEKQKVKHNGMKGKKHTEETINKIVSTRKANNSYSVKRCGLSEETKRKQSMNRKGKTPSRNCIKIDTQHLGKMYYENINTYELKRCPRSGMMSPPERQFSNWYQETHAKDCTKIAVHNALIKCLKRNSFAPLPTYSESSIKIKTPSGYRAIGSIEKVSHDRYIKFEMKNGLTLETSDKHIFVLVHPVTKIQYCLYAEDVEIGMLVPLDGQDIEIINKDVINERIDLYDIRDVDGGNIFYANGILTHNCCRFMGTSGTLINGFKLSKMGWTEVIPDDCFYQIERPIEGHKYVATVDPAEGRGQDYSTMQIIDVTVYPYKQVAVYHSNKISPLLLPSVIMRYCMEYNNAWVYIELNSIGNMVAKSLFIDLEYENVIVDSSKDLGMKQTKSTKAVGCSTLKDLIEKDKLIVKHKGTIQEFRTFVEKGVSWAAQDGFHDDLVMSLCIFAYLTTQERFGDFIDASRNVGADVFQAEMEEMLDDFMIGAIIDDGINTYEVDNRDMTIFGS</sequence>
<dbReference type="InterPro" id="IPR035421">
    <property type="entry name" value="Terminase_6C"/>
</dbReference>
<evidence type="ECO:0000313" key="8">
    <source>
        <dbReference type="Proteomes" id="UP000008726"/>
    </source>
</evidence>
<evidence type="ECO:0000256" key="2">
    <source>
        <dbReference type="ARBA" id="ARBA00022741"/>
    </source>
</evidence>
<dbReference type="EMBL" id="GU396103">
    <property type="protein sequence ID" value="ADQ52931.1"/>
    <property type="molecule type" value="Genomic_DNA"/>
</dbReference>
<evidence type="ECO:0000256" key="1">
    <source>
        <dbReference type="ARBA" id="ARBA00022612"/>
    </source>
</evidence>
<dbReference type="RefSeq" id="YP_009011641.1">
    <property type="nucleotide sequence ID" value="NC_023688.1"/>
</dbReference>
<dbReference type="NCBIfam" id="TIGR01443">
    <property type="entry name" value="intein_Cterm"/>
    <property type="match status" value="1"/>
</dbReference>
<dbReference type="GO" id="GO:0005524">
    <property type="term" value="F:ATP binding"/>
    <property type="evidence" value="ECO:0007669"/>
    <property type="project" value="UniProtKB-KW"/>
</dbReference>
<name>E5DQE5_9CAUD</name>
<keyword evidence="2" id="KW-0547">Nucleotide-binding</keyword>
<gene>
    <name evidence="7" type="primary">17B</name>
    <name evidence="7" type="ORF">PX29p212</name>
</gene>
<dbReference type="Pfam" id="PF17289">
    <property type="entry name" value="Terminase_6C"/>
    <property type="match status" value="1"/>
</dbReference>
<proteinExistence type="predicted"/>
<dbReference type="OrthoDB" id="2011at10239"/>
<dbReference type="InterPro" id="IPR045566">
    <property type="entry name" value="SegE-like_GIY-YIG"/>
</dbReference>
<dbReference type="GeneID" id="18560136"/>
<accession>E5DQE5</accession>
<dbReference type="Gene3D" id="3.30.420.240">
    <property type="match status" value="1"/>
</dbReference>
<protein>
    <submittedName>
        <fullName evidence="7">Gp17 terminase DNA packaging enzyme large subunit</fullName>
    </submittedName>
</protein>
<dbReference type="InterPro" id="IPR030934">
    <property type="entry name" value="Intein_C"/>
</dbReference>
<dbReference type="Proteomes" id="UP000008726">
    <property type="component" value="Segment"/>
</dbReference>
<evidence type="ECO:0000256" key="4">
    <source>
        <dbReference type="ARBA" id="ARBA00023219"/>
    </source>
</evidence>
<keyword evidence="8" id="KW-1185">Reference proteome</keyword>
<keyword evidence="1" id="KW-1188">Viral release from host cell</keyword>
<evidence type="ECO:0000256" key="3">
    <source>
        <dbReference type="ARBA" id="ARBA00022840"/>
    </source>
</evidence>
<dbReference type="InterPro" id="IPR036844">
    <property type="entry name" value="Hint_dom_sf"/>
</dbReference>
<keyword evidence="3" id="KW-0067">ATP-binding</keyword>
<evidence type="ECO:0000313" key="7">
    <source>
        <dbReference type="EMBL" id="ADQ52931.1"/>
    </source>
</evidence>
<organism evidence="7 8">
    <name type="scientific">Aeromonas phage PX29</name>
    <dbReference type="NCBI Taxonomy" id="926067"/>
    <lineage>
        <taxon>Viruses</taxon>
        <taxon>Duplodnaviria</taxon>
        <taxon>Heunggongvirae</taxon>
        <taxon>Uroviricota</taxon>
        <taxon>Caudoviricetes</taxon>
        <taxon>Pantevenvirales</taxon>
        <taxon>Straboviridae</taxon>
        <taxon>Angelvirus</taxon>
        <taxon>Angelvirus px29</taxon>
    </lineage>
</organism>
<dbReference type="Gene3D" id="2.170.16.10">
    <property type="entry name" value="Hedgehog/Intein (Hint) domain"/>
    <property type="match status" value="1"/>
</dbReference>
<feature type="domain" description="Putative endonuclease SegE-like GIY-YIG" evidence="6">
    <location>
        <begin position="2"/>
        <end position="77"/>
    </location>
</feature>
<evidence type="ECO:0000259" key="5">
    <source>
        <dbReference type="Pfam" id="PF17289"/>
    </source>
</evidence>
<dbReference type="KEGG" id="vg:18560136"/>
<evidence type="ECO:0000259" key="6">
    <source>
        <dbReference type="Pfam" id="PF19835"/>
    </source>
</evidence>
<keyword evidence="4" id="KW-0231">Viral genome packaging</keyword>
<dbReference type="SUPFAM" id="SSF51294">
    <property type="entry name" value="Hedgehog/intein (Hint) domain"/>
    <property type="match status" value="1"/>
</dbReference>
<dbReference type="PROSITE" id="PS50818">
    <property type="entry name" value="INTEIN_C_TER"/>
    <property type="match status" value="1"/>
</dbReference>
<dbReference type="Pfam" id="PF19835">
    <property type="entry name" value="SegE_GIY-YIG"/>
    <property type="match status" value="1"/>
</dbReference>
<reference evidence="7 8" key="1">
    <citation type="journal article" date="2010" name="Virol. J.">
        <title>Genomes of the T4-related bacteriophages as windows on microbial genome evolution.</title>
        <authorList>
            <person name="Petrov V.M."/>
            <person name="Ratnayaka S."/>
            <person name="Nolan J.M."/>
            <person name="Miller E.S."/>
            <person name="Karam J.D."/>
        </authorList>
    </citation>
    <scope>NUCLEOTIDE SEQUENCE [LARGE SCALE GENOMIC DNA]</scope>
</reference>
<feature type="domain" description="Terminase large subunit gp17-like C-terminal" evidence="5">
    <location>
        <begin position="388"/>
        <end position="557"/>
    </location>
</feature>